<dbReference type="InterPro" id="IPR001577">
    <property type="entry name" value="Peptidase_M8"/>
</dbReference>
<keyword evidence="11" id="KW-1185">Reference proteome</keyword>
<dbReference type="PANTHER" id="PTHR10942:SF0">
    <property type="entry name" value="LEISHMANOLYSIN-LIKE PEPTIDASE"/>
    <property type="match status" value="1"/>
</dbReference>
<dbReference type="GO" id="GO:0016020">
    <property type="term" value="C:membrane"/>
    <property type="evidence" value="ECO:0007669"/>
    <property type="project" value="InterPro"/>
</dbReference>
<evidence type="ECO:0000256" key="4">
    <source>
        <dbReference type="ARBA" id="ARBA00022801"/>
    </source>
</evidence>
<feature type="binding site" evidence="8">
    <location>
        <position position="195"/>
    </location>
    <ligand>
        <name>Zn(2+)</name>
        <dbReference type="ChEBI" id="CHEBI:29105"/>
        <note>catalytic</note>
    </ligand>
</feature>
<dbReference type="GO" id="GO:0007155">
    <property type="term" value="P:cell adhesion"/>
    <property type="evidence" value="ECO:0007669"/>
    <property type="project" value="InterPro"/>
</dbReference>
<name>G0R423_ICHMU</name>
<dbReference type="AlphaFoldDB" id="G0R423"/>
<evidence type="ECO:0000256" key="3">
    <source>
        <dbReference type="ARBA" id="ARBA00022723"/>
    </source>
</evidence>
<evidence type="ECO:0000256" key="1">
    <source>
        <dbReference type="ARBA" id="ARBA00005860"/>
    </source>
</evidence>
<dbReference type="EMBL" id="GL984321">
    <property type="protein sequence ID" value="EGR27784.1"/>
    <property type="molecule type" value="Genomic_DNA"/>
</dbReference>
<dbReference type="Gene3D" id="2.10.25.10">
    <property type="entry name" value="Laminin"/>
    <property type="match status" value="1"/>
</dbReference>
<evidence type="ECO:0000256" key="9">
    <source>
        <dbReference type="SAM" id="SignalP"/>
    </source>
</evidence>
<feature type="active site" evidence="7">
    <location>
        <position position="196"/>
    </location>
</feature>
<dbReference type="Pfam" id="PF23106">
    <property type="entry name" value="EGF_Teneurin"/>
    <property type="match status" value="1"/>
</dbReference>
<gene>
    <name evidence="10" type="ORF">IMG5_189080</name>
</gene>
<dbReference type="PANTHER" id="PTHR10942">
    <property type="entry name" value="LEISHMANOLYSIN-LIKE PEPTIDASE"/>
    <property type="match status" value="1"/>
</dbReference>
<dbReference type="STRING" id="857967.G0R423"/>
<dbReference type="GO" id="GO:0006508">
    <property type="term" value="P:proteolysis"/>
    <property type="evidence" value="ECO:0007669"/>
    <property type="project" value="UniProtKB-KW"/>
</dbReference>
<keyword evidence="4 10" id="KW-0378">Hydrolase</keyword>
<proteinExistence type="inferred from homology"/>
<dbReference type="GO" id="GO:0005737">
    <property type="term" value="C:cytoplasm"/>
    <property type="evidence" value="ECO:0007669"/>
    <property type="project" value="TreeGrafter"/>
</dbReference>
<dbReference type="Gene3D" id="3.10.170.20">
    <property type="match status" value="1"/>
</dbReference>
<dbReference type="OMA" id="CIVLTHT"/>
<evidence type="ECO:0000256" key="5">
    <source>
        <dbReference type="ARBA" id="ARBA00022833"/>
    </source>
</evidence>
<evidence type="ECO:0000256" key="6">
    <source>
        <dbReference type="ARBA" id="ARBA00023049"/>
    </source>
</evidence>
<keyword evidence="3 8" id="KW-0479">Metal-binding</keyword>
<evidence type="ECO:0000313" key="10">
    <source>
        <dbReference type="EMBL" id="EGR27784.1"/>
    </source>
</evidence>
<dbReference type="EC" id="3.4.24.36" evidence="10"/>
<feature type="chain" id="PRO_5003408421" evidence="9">
    <location>
        <begin position="17"/>
        <end position="510"/>
    </location>
</feature>
<feature type="binding site" evidence="8">
    <location>
        <position position="199"/>
    </location>
    <ligand>
        <name>Zn(2+)</name>
        <dbReference type="ChEBI" id="CHEBI:29105"/>
        <note>catalytic</note>
    </ligand>
</feature>
<dbReference type="Gene3D" id="3.90.132.10">
    <property type="entry name" value="Leishmanolysin , domain 2"/>
    <property type="match status" value="1"/>
</dbReference>
<dbReference type="Proteomes" id="UP000008983">
    <property type="component" value="Unassembled WGS sequence"/>
</dbReference>
<evidence type="ECO:0000256" key="7">
    <source>
        <dbReference type="PIRSR" id="PIRSR601577-1"/>
    </source>
</evidence>
<dbReference type="Pfam" id="PF01457">
    <property type="entry name" value="Peptidase_M8"/>
    <property type="match status" value="1"/>
</dbReference>
<dbReference type="GO" id="GO:0046872">
    <property type="term" value="F:metal ion binding"/>
    <property type="evidence" value="ECO:0007669"/>
    <property type="project" value="UniProtKB-KW"/>
</dbReference>
<evidence type="ECO:0000256" key="2">
    <source>
        <dbReference type="ARBA" id="ARBA00022670"/>
    </source>
</evidence>
<dbReference type="InParanoid" id="G0R423"/>
<keyword evidence="6 8" id="KW-0482">Metalloprotease</keyword>
<feature type="signal peptide" evidence="9">
    <location>
        <begin position="1"/>
        <end position="16"/>
    </location>
</feature>
<comment type="similarity">
    <text evidence="1">Belongs to the peptidase M8 family.</text>
</comment>
<sequence length="510" mass="58343">MKKLILTFLLINFIFGLKVLKHKCRHDKIKQTQKYDSLPPVESIDFRNLQNKKPRDMLITYDMSFFKKLPNNDYNQKLIATIEKALQLATDYFSRLIKIYPKSQQNMRYIQNQSKCGEVIITQVDRIQGKNSDLHLYVSYSEVVDDDYLAQAIWCQFLQGLGPTHGEVNFNLAQLKSQNISDAIQFEDLMEIVIHEITHVLGFMDTDIPKWVTSDGKPHVQPTIKATIRGVENLLIKTPNVLNFARKYFGCPTLLGMPLHNQDGIGTANCHWKSSDIQNEYMNPSTSPTQAYFSGFTANLLRDTGFYAEINTSMEEQTFYGKGVGCNHIMGQCNSSTREYCNPQTDDGLCDYYHHGSSKCHNDSGCNILVTYTNTKCWNVQSNQNTQEARQKYGVKYGIDSRCFNGSLKTQNYEPNNQIIGECYKYECKSNKQQVDIWVGQDKQTCQKNSQKLQYKGYSGHIQCPKNIQDFCNFKKFCPGFCNGNGYCLKDKCYCAKGFSGNDCSIKKAS</sequence>
<dbReference type="RefSeq" id="XP_004026851.1">
    <property type="nucleotide sequence ID" value="XM_004026802.1"/>
</dbReference>
<dbReference type="OrthoDB" id="527990at2759"/>
<reference evidence="10 11" key="1">
    <citation type="submission" date="2011-07" db="EMBL/GenBank/DDBJ databases">
        <authorList>
            <person name="Coyne R."/>
            <person name="Brami D."/>
            <person name="Johnson J."/>
            <person name="Hostetler J."/>
            <person name="Hannick L."/>
            <person name="Clark T."/>
            <person name="Cassidy-Hanley D."/>
            <person name="Inman J."/>
        </authorList>
    </citation>
    <scope>NUCLEOTIDE SEQUENCE [LARGE SCALE GENOMIC DNA]</scope>
    <source>
        <strain evidence="10 11">G5</strain>
    </source>
</reference>
<keyword evidence="9" id="KW-0732">Signal</keyword>
<accession>G0R423</accession>
<organism evidence="10 11">
    <name type="scientific">Ichthyophthirius multifiliis</name>
    <name type="common">White spot disease agent</name>
    <name type="synonym">Ich</name>
    <dbReference type="NCBI Taxonomy" id="5932"/>
    <lineage>
        <taxon>Eukaryota</taxon>
        <taxon>Sar</taxon>
        <taxon>Alveolata</taxon>
        <taxon>Ciliophora</taxon>
        <taxon>Intramacronucleata</taxon>
        <taxon>Oligohymenophorea</taxon>
        <taxon>Hymenostomatida</taxon>
        <taxon>Ophryoglenina</taxon>
        <taxon>Ichthyophthirius</taxon>
    </lineage>
</organism>
<dbReference type="eggNOG" id="KOG2556">
    <property type="taxonomic scope" value="Eukaryota"/>
</dbReference>
<evidence type="ECO:0000256" key="8">
    <source>
        <dbReference type="PIRSR" id="PIRSR601577-2"/>
    </source>
</evidence>
<dbReference type="GO" id="GO:0004222">
    <property type="term" value="F:metalloendopeptidase activity"/>
    <property type="evidence" value="ECO:0007669"/>
    <property type="project" value="InterPro"/>
</dbReference>
<dbReference type="GeneID" id="14903858"/>
<dbReference type="SUPFAM" id="SSF55486">
    <property type="entry name" value="Metalloproteases ('zincins'), catalytic domain"/>
    <property type="match status" value="1"/>
</dbReference>
<evidence type="ECO:0000313" key="11">
    <source>
        <dbReference type="Proteomes" id="UP000008983"/>
    </source>
</evidence>
<keyword evidence="5 8" id="KW-0862">Zinc</keyword>
<protein>
    <submittedName>
        <fullName evidence="10">Leishmanolysin family protein, putative</fullName>
        <ecNumber evidence="10">3.4.24.36</ecNumber>
    </submittedName>
</protein>
<feature type="binding site" evidence="8">
    <location>
        <position position="271"/>
    </location>
    <ligand>
        <name>Zn(2+)</name>
        <dbReference type="ChEBI" id="CHEBI:29105"/>
        <note>catalytic</note>
    </ligand>
</feature>
<keyword evidence="2" id="KW-0645">Protease</keyword>
<comment type="cofactor">
    <cofactor evidence="8">
        <name>Zn(2+)</name>
        <dbReference type="ChEBI" id="CHEBI:29105"/>
    </cofactor>
    <text evidence="8">Binds 1 zinc ion per subunit.</text>
</comment>